<evidence type="ECO:0000256" key="1">
    <source>
        <dbReference type="ARBA" id="ARBA00022737"/>
    </source>
</evidence>
<dbReference type="Proteomes" id="UP000095767">
    <property type="component" value="Unassembled WGS sequence"/>
</dbReference>
<dbReference type="SUPFAM" id="SSF52047">
    <property type="entry name" value="RNI-like"/>
    <property type="match status" value="1"/>
</dbReference>
<dbReference type="PANTHER" id="PTHR23155:SF1062">
    <property type="entry name" value="OS11G0579400 PROTEIN"/>
    <property type="match status" value="1"/>
</dbReference>
<dbReference type="InterPro" id="IPR055414">
    <property type="entry name" value="LRR_R13L4/SHOC2-like"/>
</dbReference>
<reference evidence="3 4" key="1">
    <citation type="submission" date="2016-09" db="EMBL/GenBank/DDBJ databases">
        <title>The draft genome of Dichanthelium oligosanthes: A C3 panicoid grass species.</title>
        <authorList>
            <person name="Studer A.J."/>
            <person name="Schnable J.C."/>
            <person name="Brutnell T.P."/>
        </authorList>
    </citation>
    <scope>NUCLEOTIDE SEQUENCE [LARGE SCALE GENOMIC DNA]</scope>
    <source>
        <strain evidence="4">cv. Kellogg 1175</strain>
        <tissue evidence="3">Leaf</tissue>
    </source>
</reference>
<dbReference type="AlphaFoldDB" id="A0A1E5V112"/>
<name>A0A1E5V112_9POAL</name>
<feature type="domain" description="Disease resistance R13L4/SHOC-2-like LRR" evidence="2">
    <location>
        <begin position="37"/>
        <end position="334"/>
    </location>
</feature>
<comment type="caution">
    <text evidence="3">The sequence shown here is derived from an EMBL/GenBank/DDBJ whole genome shotgun (WGS) entry which is preliminary data.</text>
</comment>
<keyword evidence="4" id="KW-1185">Reference proteome</keyword>
<dbReference type="EMBL" id="LWDX02055544">
    <property type="protein sequence ID" value="OEL18801.1"/>
    <property type="molecule type" value="Genomic_DNA"/>
</dbReference>
<dbReference type="Gene3D" id="3.80.10.10">
    <property type="entry name" value="Ribonuclease Inhibitor"/>
    <property type="match status" value="1"/>
</dbReference>
<evidence type="ECO:0000259" key="2">
    <source>
        <dbReference type="Pfam" id="PF23598"/>
    </source>
</evidence>
<gene>
    <name evidence="3" type="ORF">BAE44_0020180</name>
</gene>
<dbReference type="OrthoDB" id="669038at2759"/>
<dbReference type="InterPro" id="IPR044974">
    <property type="entry name" value="Disease_R_plants"/>
</dbReference>
<dbReference type="GO" id="GO:0098542">
    <property type="term" value="P:defense response to other organism"/>
    <property type="evidence" value="ECO:0007669"/>
    <property type="project" value="TreeGrafter"/>
</dbReference>
<evidence type="ECO:0000313" key="3">
    <source>
        <dbReference type="EMBL" id="OEL18801.1"/>
    </source>
</evidence>
<organism evidence="3 4">
    <name type="scientific">Dichanthelium oligosanthes</name>
    <dbReference type="NCBI Taxonomy" id="888268"/>
    <lineage>
        <taxon>Eukaryota</taxon>
        <taxon>Viridiplantae</taxon>
        <taxon>Streptophyta</taxon>
        <taxon>Embryophyta</taxon>
        <taxon>Tracheophyta</taxon>
        <taxon>Spermatophyta</taxon>
        <taxon>Magnoliopsida</taxon>
        <taxon>Liliopsida</taxon>
        <taxon>Poales</taxon>
        <taxon>Poaceae</taxon>
        <taxon>PACMAD clade</taxon>
        <taxon>Panicoideae</taxon>
        <taxon>Panicodae</taxon>
        <taxon>Paniceae</taxon>
        <taxon>Dichantheliinae</taxon>
        <taxon>Dichanthelium</taxon>
    </lineage>
</organism>
<accession>A0A1E5V112</accession>
<proteinExistence type="predicted"/>
<dbReference type="InterPro" id="IPR032675">
    <property type="entry name" value="LRR_dom_sf"/>
</dbReference>
<evidence type="ECO:0000313" key="4">
    <source>
        <dbReference type="Proteomes" id="UP000095767"/>
    </source>
</evidence>
<dbReference type="PANTHER" id="PTHR23155">
    <property type="entry name" value="DISEASE RESISTANCE PROTEIN RP"/>
    <property type="match status" value="1"/>
</dbReference>
<sequence>MEARLSHHLAHHFSIYNDLRLRGSDTIVDFLEKLSKSSPSLKVLDLENCRCFNGKMRFLRVICSNILLLKYLSLRGTDATQLPKEINNLQELEVLDIRQIKVPASATRNIKLLKLKRLLGGDTHPSLSCTEIASVQVPEKVEHMQHMEVLSNVKPLSSKDLEDIGTLWQLRKLGVVIEDKYSHLKNLLELISNLHKHLQSLSITRCPTTGREGTPYRRGFSVLRDATSRRLQGTTTDGPTYHPNKLLESLSISGTTEKVELLKKLLDKDCEALAKVTLGNALLKQEDLNVLAKLPKLCCFRLRNIDPRSTLTFNKDEFPKLKYFLFEGSKSVAFQNWRSTS</sequence>
<protein>
    <recommendedName>
        <fullName evidence="2">Disease resistance R13L4/SHOC-2-like LRR domain-containing protein</fullName>
    </recommendedName>
</protein>
<keyword evidence="1" id="KW-0677">Repeat</keyword>
<dbReference type="Pfam" id="PF23598">
    <property type="entry name" value="LRR_14"/>
    <property type="match status" value="1"/>
</dbReference>